<gene>
    <name evidence="2" type="ORF">IHQ68_13815</name>
</gene>
<name>A0ABU1DHV2_9HYPH</name>
<comment type="caution">
    <text evidence="2">The sequence shown here is derived from an EMBL/GenBank/DDBJ whole genome shotgun (WGS) entry which is preliminary data.</text>
</comment>
<proteinExistence type="predicted"/>
<protein>
    <submittedName>
        <fullName evidence="2">Uncharacterized protein</fullName>
    </submittedName>
</protein>
<feature type="region of interest" description="Disordered" evidence="1">
    <location>
        <begin position="1"/>
        <end position="67"/>
    </location>
</feature>
<evidence type="ECO:0000313" key="2">
    <source>
        <dbReference type="EMBL" id="MDR4307695.1"/>
    </source>
</evidence>
<dbReference type="Proteomes" id="UP001181622">
    <property type="component" value="Unassembled WGS sequence"/>
</dbReference>
<sequence>MQDHEDRPSTGKDATAKPPVGQNVKDIDTPRDDAAEEADAEEGAAPAGAKSADEIEDEGSFSGRADD</sequence>
<dbReference type="RefSeq" id="WP_309392789.1">
    <property type="nucleotide sequence ID" value="NZ_JADBEO010000030.1"/>
</dbReference>
<dbReference type="EMBL" id="JADBEO010000030">
    <property type="protein sequence ID" value="MDR4307695.1"/>
    <property type="molecule type" value="Genomic_DNA"/>
</dbReference>
<feature type="compositionally biased region" description="Basic and acidic residues" evidence="1">
    <location>
        <begin position="1"/>
        <end position="10"/>
    </location>
</feature>
<evidence type="ECO:0000256" key="1">
    <source>
        <dbReference type="SAM" id="MobiDB-lite"/>
    </source>
</evidence>
<evidence type="ECO:0000313" key="3">
    <source>
        <dbReference type="Proteomes" id="UP001181622"/>
    </source>
</evidence>
<organism evidence="2 3">
    <name type="scientific">Chelatococcus sambhunathii</name>
    <dbReference type="NCBI Taxonomy" id="363953"/>
    <lineage>
        <taxon>Bacteria</taxon>
        <taxon>Pseudomonadati</taxon>
        <taxon>Pseudomonadota</taxon>
        <taxon>Alphaproteobacteria</taxon>
        <taxon>Hyphomicrobiales</taxon>
        <taxon>Chelatococcaceae</taxon>
        <taxon>Chelatococcus</taxon>
    </lineage>
</organism>
<reference evidence="2" key="1">
    <citation type="submission" date="2020-10" db="EMBL/GenBank/DDBJ databases">
        <authorList>
            <person name="Abbas A."/>
            <person name="Razzaq R."/>
            <person name="Waqas M."/>
            <person name="Abbas N."/>
            <person name="Nielsen T.K."/>
            <person name="Hansen L.H."/>
            <person name="Hussain S."/>
            <person name="Shahid M."/>
        </authorList>
    </citation>
    <scope>NUCLEOTIDE SEQUENCE</scope>
    <source>
        <strain evidence="2">S14</strain>
    </source>
</reference>
<keyword evidence="3" id="KW-1185">Reference proteome</keyword>
<accession>A0ABU1DHV2</accession>